<evidence type="ECO:0000313" key="12">
    <source>
        <dbReference type="Proteomes" id="UP000467840"/>
    </source>
</evidence>
<dbReference type="InterPro" id="IPR012762">
    <property type="entry name" value="Ubiq_biosynth_COQ9"/>
</dbReference>
<organism evidence="11 12">
    <name type="scientific">Hevea brasiliensis</name>
    <name type="common">Para rubber tree</name>
    <name type="synonym">Siphonia brasiliensis</name>
    <dbReference type="NCBI Taxonomy" id="3981"/>
    <lineage>
        <taxon>Eukaryota</taxon>
        <taxon>Viridiplantae</taxon>
        <taxon>Streptophyta</taxon>
        <taxon>Embryophyta</taxon>
        <taxon>Tracheophyta</taxon>
        <taxon>Spermatophyta</taxon>
        <taxon>Magnoliopsida</taxon>
        <taxon>eudicotyledons</taxon>
        <taxon>Gunneridae</taxon>
        <taxon>Pentapetalae</taxon>
        <taxon>rosids</taxon>
        <taxon>fabids</taxon>
        <taxon>Malpighiales</taxon>
        <taxon>Euphorbiaceae</taxon>
        <taxon>Crotonoideae</taxon>
        <taxon>Micrandreae</taxon>
        <taxon>Hevea</taxon>
    </lineage>
</organism>
<keyword evidence="9" id="KW-0812">Transmembrane</keyword>
<evidence type="ECO:0000313" key="11">
    <source>
        <dbReference type="EMBL" id="KAF2281707.1"/>
    </source>
</evidence>
<gene>
    <name evidence="11" type="ORF">GH714_042531</name>
</gene>
<sequence>MEHTTDASHSFESREVRRISDEAISLMSHMGVSDETLREACKRLGLENSFCKFHRGIHDVLEYFHEELIESVTRSFQNKSPDELPRVRDKVGYLLELCILYNASLPNSKQLVKSMLSFALLPHNTCFFASLVFKVMDAVWHLAGDSATNFSYYTKRWTAGSVYISSLVYLVQDSSENASETLSFMSRRIEAVLALHKLKNSVKGMLPRVFKAVSMARLDFSLPRLLGHNSLHKEKENGAGRFKFVEKSLSLVDGIISFIFRIEKKGENEALKASWGPLLVGLVVVVAFFGFFGVWAATAPLDGAVIAPGEVVSSLNRQVVQHLEGA</sequence>
<evidence type="ECO:0000256" key="6">
    <source>
        <dbReference type="ARBA" id="ARBA00023121"/>
    </source>
</evidence>
<dbReference type="PANTHER" id="PTHR21427:SF19">
    <property type="entry name" value="UBIQUINONE BIOSYNTHESIS PROTEIN COQ9, MITOCHONDRIAL"/>
    <property type="match status" value="1"/>
</dbReference>
<evidence type="ECO:0000256" key="4">
    <source>
        <dbReference type="ARBA" id="ARBA00022688"/>
    </source>
</evidence>
<keyword evidence="9" id="KW-0472">Membrane</keyword>
<keyword evidence="4 8" id="KW-0831">Ubiquinone biosynthesis</keyword>
<name>A0A6A6JZ72_HEVBR</name>
<keyword evidence="12" id="KW-1185">Reference proteome</keyword>
<dbReference type="GO" id="GO:0006744">
    <property type="term" value="P:ubiquinone biosynthetic process"/>
    <property type="evidence" value="ECO:0007669"/>
    <property type="project" value="UniProtKB-UniRule"/>
</dbReference>
<comment type="similarity">
    <text evidence="3 8">Belongs to the COQ9 family.</text>
</comment>
<dbReference type="GO" id="GO:0005743">
    <property type="term" value="C:mitochondrial inner membrane"/>
    <property type="evidence" value="ECO:0007669"/>
    <property type="project" value="TreeGrafter"/>
</dbReference>
<keyword evidence="7 8" id="KW-0496">Mitochondrion</keyword>
<proteinExistence type="inferred from homology"/>
<protein>
    <recommendedName>
        <fullName evidence="8">Ubiquinone biosynthesis protein</fullName>
    </recommendedName>
</protein>
<keyword evidence="5" id="KW-0809">Transit peptide</keyword>
<dbReference type="InterPro" id="IPR013718">
    <property type="entry name" value="COQ9_C"/>
</dbReference>
<feature type="transmembrane region" description="Helical" evidence="9">
    <location>
        <begin position="275"/>
        <end position="297"/>
    </location>
</feature>
<evidence type="ECO:0000256" key="1">
    <source>
        <dbReference type="ARBA" id="ARBA00004173"/>
    </source>
</evidence>
<evidence type="ECO:0000256" key="8">
    <source>
        <dbReference type="RuleBase" id="RU366063"/>
    </source>
</evidence>
<comment type="subcellular location">
    <subcellularLocation>
        <location evidence="1 8">Mitochondrion</location>
    </subcellularLocation>
</comment>
<dbReference type="PANTHER" id="PTHR21427">
    <property type="entry name" value="UBIQUINONE BIOSYNTHESIS PROTEIN COQ9, MITOCHONDRIAL"/>
    <property type="match status" value="1"/>
</dbReference>
<comment type="caution">
    <text evidence="11">The sequence shown here is derived from an EMBL/GenBank/DDBJ whole genome shotgun (WGS) entry which is preliminary data.</text>
</comment>
<keyword evidence="6 8" id="KW-0446">Lipid-binding</keyword>
<evidence type="ECO:0000256" key="3">
    <source>
        <dbReference type="ARBA" id="ARBA00010766"/>
    </source>
</evidence>
<dbReference type="EMBL" id="JAAGAX010000511">
    <property type="protein sequence ID" value="KAF2281707.1"/>
    <property type="molecule type" value="Genomic_DNA"/>
</dbReference>
<dbReference type="Pfam" id="PF08511">
    <property type="entry name" value="COQ9"/>
    <property type="match status" value="1"/>
</dbReference>
<comment type="pathway">
    <text evidence="2 8">Cofactor biosynthesis; ubiquinone biosynthesis.</text>
</comment>
<evidence type="ECO:0000256" key="2">
    <source>
        <dbReference type="ARBA" id="ARBA00004749"/>
    </source>
</evidence>
<evidence type="ECO:0000256" key="7">
    <source>
        <dbReference type="ARBA" id="ARBA00023128"/>
    </source>
</evidence>
<evidence type="ECO:0000256" key="9">
    <source>
        <dbReference type="SAM" id="Phobius"/>
    </source>
</evidence>
<dbReference type="GO" id="GO:0008289">
    <property type="term" value="F:lipid binding"/>
    <property type="evidence" value="ECO:0007669"/>
    <property type="project" value="UniProtKB-UniRule"/>
</dbReference>
<reference evidence="11 12" key="1">
    <citation type="journal article" date="2020" name="Mol. Plant">
        <title>The Chromosome-Based Rubber Tree Genome Provides New Insights into Spurge Genome Evolution and Rubber Biosynthesis.</title>
        <authorList>
            <person name="Liu J."/>
            <person name="Shi C."/>
            <person name="Shi C.C."/>
            <person name="Li W."/>
            <person name="Zhang Q.J."/>
            <person name="Zhang Y."/>
            <person name="Li K."/>
            <person name="Lu H.F."/>
            <person name="Shi C."/>
            <person name="Zhu S.T."/>
            <person name="Xiao Z.Y."/>
            <person name="Nan H."/>
            <person name="Yue Y."/>
            <person name="Zhu X.G."/>
            <person name="Wu Y."/>
            <person name="Hong X.N."/>
            <person name="Fan G.Y."/>
            <person name="Tong Y."/>
            <person name="Zhang D."/>
            <person name="Mao C.L."/>
            <person name="Liu Y.L."/>
            <person name="Hao S.J."/>
            <person name="Liu W.Q."/>
            <person name="Lv M.Q."/>
            <person name="Zhang H.B."/>
            <person name="Liu Y."/>
            <person name="Hu-Tang G.R."/>
            <person name="Wang J.P."/>
            <person name="Wang J.H."/>
            <person name="Sun Y.H."/>
            <person name="Ni S.B."/>
            <person name="Chen W.B."/>
            <person name="Zhang X.C."/>
            <person name="Jiao Y.N."/>
            <person name="Eichler E.E."/>
            <person name="Li G.H."/>
            <person name="Liu X."/>
            <person name="Gao L.Z."/>
        </authorList>
    </citation>
    <scope>NUCLEOTIDE SEQUENCE [LARGE SCALE GENOMIC DNA]</scope>
    <source>
        <strain evidence="12">cv. GT1</strain>
        <tissue evidence="11">Leaf</tissue>
    </source>
</reference>
<dbReference type="UniPathway" id="UPA00232"/>
<comment type="function">
    <text evidence="8">Membrane-associated protein that warps the membrane surface to access and bind aromatic isoprenes with high specificity, including ubiquinone (CoQ) isoprene intermediates and presents them directly to Coq7, therefore facilitating the Coq7-mediated hydroxylase step. Participates in the biosynthesis of coenzyme Q, also named ubiquinone, an essential lipid-soluble electron transporter for aerobic cellular respiration.</text>
</comment>
<evidence type="ECO:0000256" key="5">
    <source>
        <dbReference type="ARBA" id="ARBA00022946"/>
    </source>
</evidence>
<keyword evidence="9" id="KW-1133">Transmembrane helix</keyword>
<feature type="domain" description="COQ9 C-terminal" evidence="10">
    <location>
        <begin position="129"/>
        <end position="195"/>
    </location>
</feature>
<dbReference type="Proteomes" id="UP000467840">
    <property type="component" value="Unassembled WGS sequence"/>
</dbReference>
<evidence type="ECO:0000259" key="10">
    <source>
        <dbReference type="Pfam" id="PF08511"/>
    </source>
</evidence>
<accession>A0A6A6JZ72</accession>
<dbReference type="Gene3D" id="1.10.357.10">
    <property type="entry name" value="Tetracycline Repressor, domain 2"/>
    <property type="match status" value="1"/>
</dbReference>
<dbReference type="NCBIfam" id="TIGR02396">
    <property type="entry name" value="diverge_rpsU"/>
    <property type="match status" value="1"/>
</dbReference>
<dbReference type="AlphaFoldDB" id="A0A6A6JZ72"/>